<dbReference type="KEGG" id="cput:CONPUDRAFT_156594"/>
<name>A0A5M3MHP1_CONPW</name>
<keyword evidence="3" id="KW-0227">DNA damage</keyword>
<dbReference type="OrthoDB" id="5957327at2759"/>
<evidence type="ECO:0000256" key="3">
    <source>
        <dbReference type="ARBA" id="ARBA00022763"/>
    </source>
</evidence>
<evidence type="ECO:0000313" key="8">
    <source>
        <dbReference type="Proteomes" id="UP000053558"/>
    </source>
</evidence>
<evidence type="ECO:0000256" key="1">
    <source>
        <dbReference type="ARBA" id="ARBA00004123"/>
    </source>
</evidence>
<reference evidence="8" key="1">
    <citation type="journal article" date="2012" name="Science">
        <title>The Paleozoic origin of enzymatic lignin decomposition reconstructed from 31 fungal genomes.</title>
        <authorList>
            <person name="Floudas D."/>
            <person name="Binder M."/>
            <person name="Riley R."/>
            <person name="Barry K."/>
            <person name="Blanchette R.A."/>
            <person name="Henrissat B."/>
            <person name="Martinez A.T."/>
            <person name="Otillar R."/>
            <person name="Spatafora J.W."/>
            <person name="Yadav J.S."/>
            <person name="Aerts A."/>
            <person name="Benoit I."/>
            <person name="Boyd A."/>
            <person name="Carlson A."/>
            <person name="Copeland A."/>
            <person name="Coutinho P.M."/>
            <person name="de Vries R.P."/>
            <person name="Ferreira P."/>
            <person name="Findley K."/>
            <person name="Foster B."/>
            <person name="Gaskell J."/>
            <person name="Glotzer D."/>
            <person name="Gorecki P."/>
            <person name="Heitman J."/>
            <person name="Hesse C."/>
            <person name="Hori C."/>
            <person name="Igarashi K."/>
            <person name="Jurgens J.A."/>
            <person name="Kallen N."/>
            <person name="Kersten P."/>
            <person name="Kohler A."/>
            <person name="Kuees U."/>
            <person name="Kumar T.K.A."/>
            <person name="Kuo A."/>
            <person name="LaButti K."/>
            <person name="Larrondo L.F."/>
            <person name="Lindquist E."/>
            <person name="Ling A."/>
            <person name="Lombard V."/>
            <person name="Lucas S."/>
            <person name="Lundell T."/>
            <person name="Martin R."/>
            <person name="McLaughlin D.J."/>
            <person name="Morgenstern I."/>
            <person name="Morin E."/>
            <person name="Murat C."/>
            <person name="Nagy L.G."/>
            <person name="Nolan M."/>
            <person name="Ohm R.A."/>
            <person name="Patyshakuliyeva A."/>
            <person name="Rokas A."/>
            <person name="Ruiz-Duenas F.J."/>
            <person name="Sabat G."/>
            <person name="Salamov A."/>
            <person name="Samejima M."/>
            <person name="Schmutz J."/>
            <person name="Slot J.C."/>
            <person name="St John F."/>
            <person name="Stenlid J."/>
            <person name="Sun H."/>
            <person name="Sun S."/>
            <person name="Syed K."/>
            <person name="Tsang A."/>
            <person name="Wiebenga A."/>
            <person name="Young D."/>
            <person name="Pisabarro A."/>
            <person name="Eastwood D.C."/>
            <person name="Martin F."/>
            <person name="Cullen D."/>
            <person name="Grigoriev I.V."/>
            <person name="Hibbett D.S."/>
        </authorList>
    </citation>
    <scope>NUCLEOTIDE SEQUENCE [LARGE SCALE GENOMIC DNA]</scope>
    <source>
        <strain evidence="8">RWD-64-598 SS2</strain>
    </source>
</reference>
<dbReference type="AlphaFoldDB" id="A0A5M3MHP1"/>
<dbReference type="RefSeq" id="XP_007771625.1">
    <property type="nucleotide sequence ID" value="XM_007773435.1"/>
</dbReference>
<evidence type="ECO:0000256" key="4">
    <source>
        <dbReference type="ARBA" id="ARBA00022840"/>
    </source>
</evidence>
<dbReference type="GO" id="GO:0033063">
    <property type="term" value="C:Rad51B-Rad51C-Rad51D-XRCC2 complex"/>
    <property type="evidence" value="ECO:0007669"/>
    <property type="project" value="TreeGrafter"/>
</dbReference>
<keyword evidence="2" id="KW-0547">Nucleotide-binding</keyword>
<dbReference type="GO" id="GO:0008821">
    <property type="term" value="F:crossover junction DNA endonuclease activity"/>
    <property type="evidence" value="ECO:0007669"/>
    <property type="project" value="TreeGrafter"/>
</dbReference>
<evidence type="ECO:0000256" key="5">
    <source>
        <dbReference type="ARBA" id="ARBA00023204"/>
    </source>
</evidence>
<dbReference type="GO" id="GO:0000707">
    <property type="term" value="P:meiotic DNA recombinase assembly"/>
    <property type="evidence" value="ECO:0007669"/>
    <property type="project" value="TreeGrafter"/>
</dbReference>
<comment type="subcellular location">
    <subcellularLocation>
        <location evidence="1">Nucleus</location>
    </subcellularLocation>
</comment>
<keyword evidence="8" id="KW-1185">Reference proteome</keyword>
<comment type="caution">
    <text evidence="7">The sequence shown here is derived from an EMBL/GenBank/DDBJ whole genome shotgun (WGS) entry which is preliminary data.</text>
</comment>
<dbReference type="Gene3D" id="3.40.50.300">
    <property type="entry name" value="P-loop containing nucleotide triphosphate hydrolases"/>
    <property type="match status" value="1"/>
</dbReference>
<dbReference type="EMBL" id="JH711582">
    <property type="protein sequence ID" value="EIW78623.1"/>
    <property type="molecule type" value="Genomic_DNA"/>
</dbReference>
<dbReference type="GeneID" id="19203589"/>
<accession>A0A5M3MHP1</accession>
<dbReference type="GO" id="GO:0005657">
    <property type="term" value="C:replication fork"/>
    <property type="evidence" value="ECO:0007669"/>
    <property type="project" value="TreeGrafter"/>
</dbReference>
<evidence type="ECO:0000313" key="7">
    <source>
        <dbReference type="EMBL" id="EIW78623.1"/>
    </source>
</evidence>
<dbReference type="Proteomes" id="UP000053558">
    <property type="component" value="Unassembled WGS sequence"/>
</dbReference>
<keyword evidence="6" id="KW-0539">Nucleus</keyword>
<protein>
    <recommendedName>
        <fullName evidence="9">DNA recombination and repair protein Rad51-like C-terminal domain-containing protein</fullName>
    </recommendedName>
</protein>
<dbReference type="PANTHER" id="PTHR46239:SF1">
    <property type="entry name" value="DNA REPAIR PROTEIN RAD51 HOMOLOG 3"/>
    <property type="match status" value="1"/>
</dbReference>
<keyword evidence="5" id="KW-0234">DNA repair</keyword>
<dbReference type="InterPro" id="IPR027417">
    <property type="entry name" value="P-loop_NTPase"/>
</dbReference>
<organism evidence="7 8">
    <name type="scientific">Coniophora puteana (strain RWD-64-598)</name>
    <name type="common">Brown rot fungus</name>
    <dbReference type="NCBI Taxonomy" id="741705"/>
    <lineage>
        <taxon>Eukaryota</taxon>
        <taxon>Fungi</taxon>
        <taxon>Dikarya</taxon>
        <taxon>Basidiomycota</taxon>
        <taxon>Agaricomycotina</taxon>
        <taxon>Agaricomycetes</taxon>
        <taxon>Agaricomycetidae</taxon>
        <taxon>Boletales</taxon>
        <taxon>Coniophorineae</taxon>
        <taxon>Coniophoraceae</taxon>
        <taxon>Coniophora</taxon>
    </lineage>
</organism>
<evidence type="ECO:0008006" key="9">
    <source>
        <dbReference type="Google" id="ProtNLM"/>
    </source>
</evidence>
<evidence type="ECO:0000256" key="2">
    <source>
        <dbReference type="ARBA" id="ARBA00022741"/>
    </source>
</evidence>
<dbReference type="GO" id="GO:0000400">
    <property type="term" value="F:four-way junction DNA binding"/>
    <property type="evidence" value="ECO:0007669"/>
    <property type="project" value="TreeGrafter"/>
</dbReference>
<dbReference type="GO" id="GO:0033065">
    <property type="term" value="C:Rad51C-XRCC3 complex"/>
    <property type="evidence" value="ECO:0007669"/>
    <property type="project" value="TreeGrafter"/>
</dbReference>
<gene>
    <name evidence="7" type="ORF">CONPUDRAFT_156594</name>
</gene>
<dbReference type="PANTHER" id="PTHR46239">
    <property type="entry name" value="DNA REPAIR PROTEIN RAD51 HOMOLOG 3 RAD51C"/>
    <property type="match status" value="1"/>
</dbReference>
<evidence type="ECO:0000256" key="6">
    <source>
        <dbReference type="ARBA" id="ARBA00023242"/>
    </source>
</evidence>
<dbReference type="GO" id="GO:0007131">
    <property type="term" value="P:reciprocal meiotic recombination"/>
    <property type="evidence" value="ECO:0007669"/>
    <property type="project" value="TreeGrafter"/>
</dbReference>
<dbReference type="GO" id="GO:0005524">
    <property type="term" value="F:ATP binding"/>
    <property type="evidence" value="ECO:0007669"/>
    <property type="project" value="UniProtKB-KW"/>
</dbReference>
<proteinExistence type="predicted"/>
<keyword evidence="4" id="KW-0067">ATP-binding</keyword>
<sequence length="337" mass="36365">MPQSITLCTALSASARRALRIAGYETTDDLANEHTSEILVISAGYLFSGAELGLPVSECDGILEATQRTKRDIVPSSQPASQLMGAEYRFPCPKYAFMDRLLPGGLSPGQIVEISGPPGTMKDSVGLEYVRSALTFGKEVIIIDLQNMITAGILRNLFQIGYNALIRYLHIGSLPELMVFLRNLPSYVGTNTALLMISSVHFPFQHHTQLRGPKRGALLKVIKHALLPACTRGLAVITTSQMSTKMLDQNGRLANFETGVKSVLVPQLDGGYLPAGCTHRVVLVPNSPRTGHVVARVLSAPTLQPDQKGPEAAYEIVSRRLSHSCEGLGIPPIIATN</sequence>
<dbReference type="SUPFAM" id="SSF52540">
    <property type="entry name" value="P-loop containing nucleoside triphosphate hydrolases"/>
    <property type="match status" value="1"/>
</dbReference>
<dbReference type="InterPro" id="IPR052093">
    <property type="entry name" value="HR_Repair_Mediator"/>
</dbReference>